<protein>
    <submittedName>
        <fullName evidence="2">Uncharacterized protein</fullName>
    </submittedName>
</protein>
<comment type="caution">
    <text evidence="2">The sequence shown here is derived from an EMBL/GenBank/DDBJ whole genome shotgun (WGS) entry which is preliminary data.</text>
</comment>
<reference evidence="2" key="1">
    <citation type="submission" date="2022-12" db="EMBL/GenBank/DDBJ databases">
        <authorList>
            <person name="Petersen C."/>
        </authorList>
    </citation>
    <scope>NUCLEOTIDE SEQUENCE</scope>
    <source>
        <strain evidence="2">IBT 30728</strain>
    </source>
</reference>
<keyword evidence="3" id="KW-1185">Reference proteome</keyword>
<dbReference type="AlphaFoldDB" id="A0A9W9WVI3"/>
<evidence type="ECO:0000256" key="1">
    <source>
        <dbReference type="SAM" id="MobiDB-lite"/>
    </source>
</evidence>
<dbReference type="GeneID" id="81627040"/>
<dbReference type="EMBL" id="JAPWDQ010000010">
    <property type="protein sequence ID" value="KAJ5477046.1"/>
    <property type="molecule type" value="Genomic_DNA"/>
</dbReference>
<feature type="region of interest" description="Disordered" evidence="1">
    <location>
        <begin position="1"/>
        <end position="40"/>
    </location>
</feature>
<dbReference type="RefSeq" id="XP_056787590.1">
    <property type="nucleotide sequence ID" value="XM_056936791.1"/>
</dbReference>
<name>A0A9W9WVI3_9EURO</name>
<reference evidence="2" key="2">
    <citation type="journal article" date="2023" name="IMA Fungus">
        <title>Comparative genomic study of the Penicillium genus elucidates a diverse pangenome and 15 lateral gene transfer events.</title>
        <authorList>
            <person name="Petersen C."/>
            <person name="Sorensen T."/>
            <person name="Nielsen M.R."/>
            <person name="Sondergaard T.E."/>
            <person name="Sorensen J.L."/>
            <person name="Fitzpatrick D.A."/>
            <person name="Frisvad J.C."/>
            <person name="Nielsen K.L."/>
        </authorList>
    </citation>
    <scope>NUCLEOTIDE SEQUENCE</scope>
    <source>
        <strain evidence="2">IBT 30728</strain>
    </source>
</reference>
<proteinExistence type="predicted"/>
<organism evidence="2 3">
    <name type="scientific">Penicillium diatomitis</name>
    <dbReference type="NCBI Taxonomy" id="2819901"/>
    <lineage>
        <taxon>Eukaryota</taxon>
        <taxon>Fungi</taxon>
        <taxon>Dikarya</taxon>
        <taxon>Ascomycota</taxon>
        <taxon>Pezizomycotina</taxon>
        <taxon>Eurotiomycetes</taxon>
        <taxon>Eurotiomycetidae</taxon>
        <taxon>Eurotiales</taxon>
        <taxon>Aspergillaceae</taxon>
        <taxon>Penicillium</taxon>
    </lineage>
</organism>
<gene>
    <name evidence="2" type="ORF">N7539_007190</name>
</gene>
<dbReference type="Proteomes" id="UP001148312">
    <property type="component" value="Unassembled WGS sequence"/>
</dbReference>
<accession>A0A9W9WVI3</accession>
<evidence type="ECO:0000313" key="2">
    <source>
        <dbReference type="EMBL" id="KAJ5477046.1"/>
    </source>
</evidence>
<sequence>MFMISANLAAPPSMTRQPAPLNRPVKGGPHSTGPGAPSQGLLYDDYIVVFWISYRGACTTAGLYVADNGTSGH</sequence>
<evidence type="ECO:0000313" key="3">
    <source>
        <dbReference type="Proteomes" id="UP001148312"/>
    </source>
</evidence>